<accession>A0A8H7Z467</accession>
<dbReference type="EMBL" id="JAEVHI010000001">
    <property type="protein sequence ID" value="KAG5303834.1"/>
    <property type="molecule type" value="Genomic_DNA"/>
</dbReference>
<dbReference type="Proteomes" id="UP000670092">
    <property type="component" value="Unassembled WGS sequence"/>
</dbReference>
<dbReference type="AlphaFoldDB" id="A0A8H7Z467"/>
<reference evidence="2 3" key="1">
    <citation type="submission" date="2021-01" db="EMBL/GenBank/DDBJ databases">
        <title>Chromosome-level genome assembly of a human fungal pathogen reveals clustering of transcriptionally co-regulated genes.</title>
        <authorList>
            <person name="Voorhies M."/>
            <person name="Cohen S."/>
            <person name="Shea T.P."/>
            <person name="Petrus S."/>
            <person name="Munoz J.F."/>
            <person name="Poplawski S."/>
            <person name="Goldman W.E."/>
            <person name="Michael T."/>
            <person name="Cuomo C.A."/>
            <person name="Sil A."/>
            <person name="Beyhan S."/>
        </authorList>
    </citation>
    <scope>NUCLEOTIDE SEQUENCE [LARGE SCALE GENOMIC DNA]</scope>
    <source>
        <strain evidence="2 3">G184AR</strain>
    </source>
</reference>
<feature type="region of interest" description="Disordered" evidence="1">
    <location>
        <begin position="83"/>
        <end position="105"/>
    </location>
</feature>
<proteinExistence type="predicted"/>
<name>A0A8H7Z467_AJECA</name>
<sequence>MALMFTSMEGNSLHCTYISIYQEDSIRILSGPLERREDNLELYSVSISRALSTYAAQTLTLSTDSAVAPPSVETQQVVCPSVVHGDETSRLSGGSPSSMGWDPEPCLYKKESWRRGTRLSA</sequence>
<comment type="caution">
    <text evidence="2">The sequence shown here is derived from an EMBL/GenBank/DDBJ whole genome shotgun (WGS) entry which is preliminary data.</text>
</comment>
<gene>
    <name evidence="2" type="ORF">I7I52_01959</name>
</gene>
<protein>
    <submittedName>
        <fullName evidence="2">Uncharacterized protein</fullName>
    </submittedName>
</protein>
<dbReference type="VEuPathDB" id="FungiDB:I7I52_01959"/>
<evidence type="ECO:0000313" key="2">
    <source>
        <dbReference type="EMBL" id="KAG5303834.1"/>
    </source>
</evidence>
<organism evidence="2 3">
    <name type="scientific">Ajellomyces capsulatus</name>
    <name type="common">Darling's disease fungus</name>
    <name type="synonym">Histoplasma capsulatum</name>
    <dbReference type="NCBI Taxonomy" id="5037"/>
    <lineage>
        <taxon>Eukaryota</taxon>
        <taxon>Fungi</taxon>
        <taxon>Dikarya</taxon>
        <taxon>Ascomycota</taxon>
        <taxon>Pezizomycotina</taxon>
        <taxon>Eurotiomycetes</taxon>
        <taxon>Eurotiomycetidae</taxon>
        <taxon>Onygenales</taxon>
        <taxon>Ajellomycetaceae</taxon>
        <taxon>Histoplasma</taxon>
    </lineage>
</organism>
<evidence type="ECO:0000256" key="1">
    <source>
        <dbReference type="SAM" id="MobiDB-lite"/>
    </source>
</evidence>
<evidence type="ECO:0000313" key="3">
    <source>
        <dbReference type="Proteomes" id="UP000670092"/>
    </source>
</evidence>